<dbReference type="InterPro" id="IPR037171">
    <property type="entry name" value="NagB/RpiA_transferase-like"/>
</dbReference>
<accession>A0A9X4L1G2</accession>
<comment type="caution">
    <text evidence="6">The sequence shown here is derived from an EMBL/GenBank/DDBJ whole genome shotgun (WGS) entry which is preliminary data.</text>
</comment>
<evidence type="ECO:0000313" key="6">
    <source>
        <dbReference type="EMBL" id="MDG0814463.1"/>
    </source>
</evidence>
<evidence type="ECO:0000256" key="2">
    <source>
        <dbReference type="ARBA" id="ARBA00022741"/>
    </source>
</evidence>
<keyword evidence="3 4" id="KW-0067">ATP-binding</keyword>
<dbReference type="Pfam" id="PF01812">
    <property type="entry name" value="5-FTHF_cyc-lig"/>
    <property type="match status" value="1"/>
</dbReference>
<dbReference type="Proteomes" id="UP001153404">
    <property type="component" value="Unassembled WGS sequence"/>
</dbReference>
<dbReference type="PANTHER" id="PTHR23407:SF1">
    <property type="entry name" value="5-FORMYLTETRAHYDROFOLATE CYCLO-LIGASE"/>
    <property type="match status" value="1"/>
</dbReference>
<proteinExistence type="inferred from homology"/>
<dbReference type="GO" id="GO:0030272">
    <property type="term" value="F:5-formyltetrahydrofolate cyclo-ligase activity"/>
    <property type="evidence" value="ECO:0007669"/>
    <property type="project" value="UniProtKB-EC"/>
</dbReference>
<dbReference type="GO" id="GO:0035999">
    <property type="term" value="P:tetrahydrofolate interconversion"/>
    <property type="evidence" value="ECO:0007669"/>
    <property type="project" value="TreeGrafter"/>
</dbReference>
<organism evidence="6 7">
    <name type="scientific">Cohnella rhizosphaerae</name>
    <dbReference type="NCBI Taxonomy" id="1457232"/>
    <lineage>
        <taxon>Bacteria</taxon>
        <taxon>Bacillati</taxon>
        <taxon>Bacillota</taxon>
        <taxon>Bacilli</taxon>
        <taxon>Bacillales</taxon>
        <taxon>Paenibacillaceae</taxon>
        <taxon>Cohnella</taxon>
    </lineage>
</organism>
<keyword evidence="6" id="KW-0436">Ligase</keyword>
<dbReference type="PANTHER" id="PTHR23407">
    <property type="entry name" value="ATPASE INHIBITOR/5-FORMYLTETRAHYDROFOLATE CYCLO-LIGASE"/>
    <property type="match status" value="1"/>
</dbReference>
<dbReference type="GO" id="GO:0009396">
    <property type="term" value="P:folic acid-containing compound biosynthetic process"/>
    <property type="evidence" value="ECO:0007669"/>
    <property type="project" value="TreeGrafter"/>
</dbReference>
<comment type="catalytic activity">
    <reaction evidence="5">
        <text>(6S)-5-formyl-5,6,7,8-tetrahydrofolate + ATP = (6R)-5,10-methenyltetrahydrofolate + ADP + phosphate</text>
        <dbReference type="Rhea" id="RHEA:10488"/>
        <dbReference type="ChEBI" id="CHEBI:30616"/>
        <dbReference type="ChEBI" id="CHEBI:43474"/>
        <dbReference type="ChEBI" id="CHEBI:57455"/>
        <dbReference type="ChEBI" id="CHEBI:57457"/>
        <dbReference type="ChEBI" id="CHEBI:456216"/>
        <dbReference type="EC" id="6.3.3.2"/>
    </reaction>
</comment>
<dbReference type="InterPro" id="IPR002698">
    <property type="entry name" value="FTHF_cligase"/>
</dbReference>
<keyword evidence="7" id="KW-1185">Reference proteome</keyword>
<feature type="binding site" evidence="4">
    <location>
        <position position="68"/>
    </location>
    <ligand>
        <name>substrate</name>
    </ligand>
</feature>
<keyword evidence="2 4" id="KW-0547">Nucleotide-binding</keyword>
<dbReference type="GO" id="GO:0046872">
    <property type="term" value="F:metal ion binding"/>
    <property type="evidence" value="ECO:0007669"/>
    <property type="project" value="UniProtKB-KW"/>
</dbReference>
<dbReference type="Gene3D" id="3.40.50.10420">
    <property type="entry name" value="NagB/RpiA/CoA transferase-like"/>
    <property type="match status" value="1"/>
</dbReference>
<evidence type="ECO:0000256" key="4">
    <source>
        <dbReference type="PIRSR" id="PIRSR006806-1"/>
    </source>
</evidence>
<gene>
    <name evidence="6" type="ORF">OMP40_38155</name>
</gene>
<dbReference type="PIRSF" id="PIRSF006806">
    <property type="entry name" value="FTHF_cligase"/>
    <property type="match status" value="1"/>
</dbReference>
<sequence>MHAKEPEGALKPALRKAMAARRDALTPYEREALSSRLCDVVVAQALQPLCLKLGRPLTVVLYGAFRSEADPAGVLSWCVAGGHRAVAPRIREEGGGMDLRIVTSPADWQPERYGVPSPDPLRTEPLAAGERPDAVLVPGMAFDRRGGRLGYGGGYYDRLAEAIGAGRLPYWIGFAYALQLSDEALPKETHDLALHGVATDEGLIWFAEEGP</sequence>
<reference evidence="6" key="1">
    <citation type="submission" date="2022-10" db="EMBL/GenBank/DDBJ databases">
        <title>Comparative genomic analysis of Cohnella hashimotonis sp. nov., isolated from the International Space Station.</title>
        <authorList>
            <person name="Simpson A."/>
            <person name="Venkateswaran K."/>
        </authorList>
    </citation>
    <scope>NUCLEOTIDE SEQUENCE</scope>
    <source>
        <strain evidence="6">DSM 28161</strain>
    </source>
</reference>
<keyword evidence="5" id="KW-0479">Metal-binding</keyword>
<dbReference type="NCBIfam" id="TIGR02727">
    <property type="entry name" value="MTHFS_bact"/>
    <property type="match status" value="1"/>
</dbReference>
<dbReference type="InterPro" id="IPR024185">
    <property type="entry name" value="FTHF_cligase-like_sf"/>
</dbReference>
<feature type="binding site" evidence="4">
    <location>
        <begin position="148"/>
        <end position="156"/>
    </location>
    <ligand>
        <name>ATP</name>
        <dbReference type="ChEBI" id="CHEBI:30616"/>
    </ligand>
</feature>
<feature type="binding site" evidence="4">
    <location>
        <begin position="11"/>
        <end position="15"/>
    </location>
    <ligand>
        <name>ATP</name>
        <dbReference type="ChEBI" id="CHEBI:30616"/>
    </ligand>
</feature>
<dbReference type="RefSeq" id="WP_277539424.1">
    <property type="nucleotide sequence ID" value="NZ_JAPDIA010000009.1"/>
</dbReference>
<evidence type="ECO:0000256" key="3">
    <source>
        <dbReference type="ARBA" id="ARBA00022840"/>
    </source>
</evidence>
<dbReference type="SUPFAM" id="SSF100950">
    <property type="entry name" value="NagB/RpiA/CoA transferase-like"/>
    <property type="match status" value="1"/>
</dbReference>
<protein>
    <recommendedName>
        <fullName evidence="5">5-formyltetrahydrofolate cyclo-ligase</fullName>
        <ecNumber evidence="5">6.3.3.2</ecNumber>
    </recommendedName>
</protein>
<dbReference type="AlphaFoldDB" id="A0A9X4L1G2"/>
<evidence type="ECO:0000256" key="5">
    <source>
        <dbReference type="RuleBase" id="RU361279"/>
    </source>
</evidence>
<keyword evidence="5" id="KW-0460">Magnesium</keyword>
<name>A0A9X4L1G2_9BACL</name>
<dbReference type="EMBL" id="JAPDIA010000009">
    <property type="protein sequence ID" value="MDG0814463.1"/>
    <property type="molecule type" value="Genomic_DNA"/>
</dbReference>
<dbReference type="GO" id="GO:0005524">
    <property type="term" value="F:ATP binding"/>
    <property type="evidence" value="ECO:0007669"/>
    <property type="project" value="UniProtKB-KW"/>
</dbReference>
<evidence type="ECO:0000313" key="7">
    <source>
        <dbReference type="Proteomes" id="UP001153404"/>
    </source>
</evidence>
<comment type="cofactor">
    <cofactor evidence="5">
        <name>Mg(2+)</name>
        <dbReference type="ChEBI" id="CHEBI:18420"/>
    </cofactor>
</comment>
<comment type="similarity">
    <text evidence="1 5">Belongs to the 5-formyltetrahydrofolate cyclo-ligase family.</text>
</comment>
<evidence type="ECO:0000256" key="1">
    <source>
        <dbReference type="ARBA" id="ARBA00010638"/>
    </source>
</evidence>
<dbReference type="EC" id="6.3.3.2" evidence="5"/>